<feature type="domain" description="Glycosyl hydrolase family 13 catalytic" evidence="3">
    <location>
        <begin position="1"/>
        <end position="267"/>
    </location>
</feature>
<dbReference type="Gene3D" id="2.60.40.1180">
    <property type="entry name" value="Golgi alpha-mannosidase II"/>
    <property type="match status" value="1"/>
</dbReference>
<dbReference type="InterPro" id="IPR013780">
    <property type="entry name" value="Glyco_hydro_b"/>
</dbReference>
<dbReference type="Gene3D" id="3.90.400.10">
    <property type="entry name" value="Oligo-1,6-glucosidase, Domain 2"/>
    <property type="match status" value="1"/>
</dbReference>
<dbReference type="SUPFAM" id="SSF51445">
    <property type="entry name" value="(Trans)glycosidases"/>
    <property type="match status" value="1"/>
</dbReference>
<protein>
    <recommendedName>
        <fullName evidence="2">alpha-glucosidase</fullName>
        <ecNumber evidence="2">3.2.1.20</ecNumber>
    </recommendedName>
</protein>
<dbReference type="InterPro" id="IPR006047">
    <property type="entry name" value="GH13_cat_dom"/>
</dbReference>
<evidence type="ECO:0000313" key="5">
    <source>
        <dbReference type="Proteomes" id="UP001159363"/>
    </source>
</evidence>
<evidence type="ECO:0000256" key="2">
    <source>
        <dbReference type="ARBA" id="ARBA00012741"/>
    </source>
</evidence>
<dbReference type="PANTHER" id="PTHR10357:SF179">
    <property type="entry name" value="NEUTRAL AND BASIC AMINO ACID TRANSPORT PROTEIN RBAT"/>
    <property type="match status" value="1"/>
</dbReference>
<dbReference type="EC" id="3.2.1.20" evidence="2"/>
<dbReference type="PANTHER" id="PTHR10357">
    <property type="entry name" value="ALPHA-AMYLASE FAMILY MEMBER"/>
    <property type="match status" value="1"/>
</dbReference>
<reference evidence="4 5" key="1">
    <citation type="submission" date="2023-02" db="EMBL/GenBank/DDBJ databases">
        <title>LHISI_Scaffold_Assembly.</title>
        <authorList>
            <person name="Stuart O.P."/>
            <person name="Cleave R."/>
            <person name="Magrath M.J.L."/>
            <person name="Mikheyev A.S."/>
        </authorList>
    </citation>
    <scope>NUCLEOTIDE SEQUENCE [LARGE SCALE GENOMIC DNA]</scope>
    <source>
        <strain evidence="4">Daus_M_001</strain>
        <tissue evidence="4">Leg muscle</tissue>
    </source>
</reference>
<dbReference type="SMART" id="SM00642">
    <property type="entry name" value="Aamy"/>
    <property type="match status" value="1"/>
</dbReference>
<keyword evidence="5" id="KW-1185">Reference proteome</keyword>
<dbReference type="Proteomes" id="UP001159363">
    <property type="component" value="Chromosome 9"/>
</dbReference>
<evidence type="ECO:0000256" key="1">
    <source>
        <dbReference type="ARBA" id="ARBA00001657"/>
    </source>
</evidence>
<comment type="caution">
    <text evidence="4">The sequence shown here is derived from an EMBL/GenBank/DDBJ whole genome shotgun (WGS) entry which is preliminary data.</text>
</comment>
<evidence type="ECO:0000259" key="3">
    <source>
        <dbReference type="SMART" id="SM00642"/>
    </source>
</evidence>
<gene>
    <name evidence="4" type="ORF">PR048_025213</name>
</gene>
<name>A0ABQ9GQS4_9NEOP</name>
<dbReference type="InterPro" id="IPR045857">
    <property type="entry name" value="O16G_dom_2"/>
</dbReference>
<dbReference type="Gene3D" id="3.20.20.80">
    <property type="entry name" value="Glycosidases"/>
    <property type="match status" value="1"/>
</dbReference>
<organism evidence="4 5">
    <name type="scientific">Dryococelus australis</name>
    <dbReference type="NCBI Taxonomy" id="614101"/>
    <lineage>
        <taxon>Eukaryota</taxon>
        <taxon>Metazoa</taxon>
        <taxon>Ecdysozoa</taxon>
        <taxon>Arthropoda</taxon>
        <taxon>Hexapoda</taxon>
        <taxon>Insecta</taxon>
        <taxon>Pterygota</taxon>
        <taxon>Neoptera</taxon>
        <taxon>Polyneoptera</taxon>
        <taxon>Phasmatodea</taxon>
        <taxon>Verophasmatodea</taxon>
        <taxon>Anareolatae</taxon>
        <taxon>Phasmatidae</taxon>
        <taxon>Eurycanthinae</taxon>
        <taxon>Dryococelus</taxon>
    </lineage>
</organism>
<evidence type="ECO:0000313" key="4">
    <source>
        <dbReference type="EMBL" id="KAJ8874365.1"/>
    </source>
</evidence>
<dbReference type="Pfam" id="PF00128">
    <property type="entry name" value="Alpha-amylase"/>
    <property type="match status" value="1"/>
</dbReference>
<sequence length="392" mass="44728">MFHSQLSYFGGSAWEWREERQQYYLHQFVVQQADLNYRHKQVVEEVKNVMRFWFDKGVHGFRIDAVISLYEDARLRDEPLSDNNGTNPNDESYLSHIYTHNQPGNFELIHQWREVADEYKKKDGVTRLLITEGDSSLDYTFKYYGPKERPGAHFNFNLFLLSVLNKDADAYDYSSTINTWLENVPEHCWPNWLIGNHDNARVSSRVGPVLVDALNAVLLWLPGTAITYNGEEIGMNNTFVSWNQTVDPPAIRAGPKYYLSHSRDPERTPFQWDNSTGAGFSTSNNTWLPVNINYKKLNLQAQTEVEESHYKVYQQLVAERKSKTLQRGRTIAEAVTQDVFALVRALKDEETYMLAVNLGNETTTVDLAASIPGLPANASVVVASVGSGFIKG</sequence>
<accession>A0ABQ9GQS4</accession>
<comment type="catalytic activity">
    <reaction evidence="1">
        <text>Hydrolysis of terminal, non-reducing (1-&gt;4)-linked alpha-D-glucose residues with release of alpha-D-glucose.</text>
        <dbReference type="EC" id="3.2.1.20"/>
    </reaction>
</comment>
<dbReference type="InterPro" id="IPR017853">
    <property type="entry name" value="GH"/>
</dbReference>
<dbReference type="EMBL" id="JARBHB010000010">
    <property type="protein sequence ID" value="KAJ8874365.1"/>
    <property type="molecule type" value="Genomic_DNA"/>
</dbReference>
<proteinExistence type="predicted"/>